<dbReference type="Gene3D" id="3.30.70.380">
    <property type="entry name" value="Ferrodoxin-fold anticodon-binding domain"/>
    <property type="match status" value="1"/>
</dbReference>
<dbReference type="InterPro" id="IPR002547">
    <property type="entry name" value="tRNA-bd_dom"/>
</dbReference>
<dbReference type="OrthoDB" id="9805455at2"/>
<dbReference type="CDD" id="cd02796">
    <property type="entry name" value="tRNA_bind_bactPheRS"/>
    <property type="match status" value="1"/>
</dbReference>
<dbReference type="PANTHER" id="PTHR10947:SF0">
    <property type="entry name" value="PHENYLALANINE--TRNA LIGASE BETA SUBUNIT"/>
    <property type="match status" value="1"/>
</dbReference>
<dbReference type="EMBL" id="PXZH01000001">
    <property type="protein sequence ID" value="RST90222.1"/>
    <property type="molecule type" value="Genomic_DNA"/>
</dbReference>
<dbReference type="RefSeq" id="WP_125942836.1">
    <property type="nucleotide sequence ID" value="NZ_PXZH01000001.1"/>
</dbReference>
<dbReference type="InterPro" id="IPR036690">
    <property type="entry name" value="Fdx_antiC-bd_sf"/>
</dbReference>
<dbReference type="SUPFAM" id="SSF56037">
    <property type="entry name" value="PheT/TilS domain"/>
    <property type="match status" value="1"/>
</dbReference>
<dbReference type="InterPro" id="IPR009061">
    <property type="entry name" value="DNA-bd_dom_put_sf"/>
</dbReference>
<evidence type="ECO:0000259" key="17">
    <source>
        <dbReference type="PROSITE" id="PS50886"/>
    </source>
</evidence>
<dbReference type="CDD" id="cd00769">
    <property type="entry name" value="PheRS_beta_core"/>
    <property type="match status" value="1"/>
</dbReference>
<dbReference type="GO" id="GO:0016740">
    <property type="term" value="F:transferase activity"/>
    <property type="evidence" value="ECO:0007669"/>
    <property type="project" value="UniProtKB-ARBA"/>
</dbReference>
<sequence>MLVSYKWLSQYVDLNGISPDELADKLSRTGLEVEGIDTPQEGLKKIVVGDVKECVPHPNSDHLSICQIDVGEEELYQIVCGAPNIEANKKVIVAMPNSRITGNQKIKKGKMRGEVSLGMVCSLEELGYSENVIPKAYADGIYFLPEDATPGTPVFSYLDMDDAIIDISITPNRADALSIRGVAHEVAAIYRKDVCFGERKLVEDKEDNITSHLDVTVLNPEEVTNYRMRMVKDVKVKESPQWLQNVLMNEGIRPVNNIVDVTNYVLLLFGQPLHAFDYEKMASQKVVVRRGEEGEQLVTLDGVERALTSDHIVITNGEQPIALAGIMGGLDSEITETTQTVVIEAATFDPAITRLAAKDFALRSESSSRFEKGVNLQTVEEALSFAASLMAELGEGTVLAGEVVATEDLGKDEVVTITQDKINRVLGTNLTKEEIHEIFLALGFEVALAGETYTVTIPPRRWDIQIEADLIEEVARIYGYDRLPSTLPKGTYVSGGLSNQQQFERNIRQVLEGSGLTEAISYALTTEEKALHFVKNAAPLVSLQSPMSEDHRVLRQNLITSLLTDIQYNVARKNTDLAFYEMGNIFISQGESDLPKQMKHVALAMTGLWQQNSWQVSKTAVDFYLLKGILENLMSSIGLDNKVVFQPTQAYPELHPGRSAELLVEGEVIGVIGQVHPLTGKAYNIPETYVAELDLEGLFNKNRQGIDFQAVAKFPAMKRDIALLVSSEVTNQQLLEVIQKQGGKFLQQVELFDVFQGEKLGLGKKSMAYSLTFQNQEATLTDEEVNSAMKQVELGLVEAFHVEVR</sequence>
<dbReference type="InterPro" id="IPR004532">
    <property type="entry name" value="Phe-tRNA-ligase_IIc_bsu_bact"/>
</dbReference>
<dbReference type="InterPro" id="IPR045864">
    <property type="entry name" value="aa-tRNA-synth_II/BPL/LPL"/>
</dbReference>
<dbReference type="GO" id="GO:0000049">
    <property type="term" value="F:tRNA binding"/>
    <property type="evidence" value="ECO:0007669"/>
    <property type="project" value="UniProtKB-UniRule"/>
</dbReference>
<dbReference type="SMART" id="SM00874">
    <property type="entry name" value="B5"/>
    <property type="match status" value="1"/>
</dbReference>
<dbReference type="PROSITE" id="PS51447">
    <property type="entry name" value="FDX_ACB"/>
    <property type="match status" value="1"/>
</dbReference>
<dbReference type="FunFam" id="3.30.70.380:FF:000001">
    <property type="entry name" value="Phenylalanine--tRNA ligase beta subunit"/>
    <property type="match status" value="1"/>
</dbReference>
<feature type="binding site" evidence="15">
    <location>
        <position position="463"/>
    </location>
    <ligand>
        <name>Mg(2+)</name>
        <dbReference type="ChEBI" id="CHEBI:18420"/>
        <note>shared with alpha subunit</note>
    </ligand>
</feature>
<evidence type="ECO:0000256" key="10">
    <source>
        <dbReference type="ARBA" id="ARBA00022842"/>
    </source>
</evidence>
<dbReference type="Gene3D" id="3.50.40.10">
    <property type="entry name" value="Phenylalanyl-trna Synthetase, Chain B, domain 3"/>
    <property type="match status" value="1"/>
</dbReference>
<dbReference type="Proteomes" id="UP000277864">
    <property type="component" value="Unassembled WGS sequence"/>
</dbReference>
<dbReference type="SUPFAM" id="SSF55681">
    <property type="entry name" value="Class II aaRS and biotin synthetases"/>
    <property type="match status" value="1"/>
</dbReference>
<evidence type="ECO:0000256" key="4">
    <source>
        <dbReference type="ARBA" id="ARBA00022490"/>
    </source>
</evidence>
<dbReference type="NCBIfam" id="NF045760">
    <property type="entry name" value="YtpR"/>
    <property type="match status" value="1"/>
</dbReference>
<evidence type="ECO:0000256" key="5">
    <source>
        <dbReference type="ARBA" id="ARBA00022555"/>
    </source>
</evidence>
<evidence type="ECO:0000256" key="13">
    <source>
        <dbReference type="ARBA" id="ARBA00023146"/>
    </source>
</evidence>
<evidence type="ECO:0000256" key="7">
    <source>
        <dbReference type="ARBA" id="ARBA00022723"/>
    </source>
</evidence>
<dbReference type="InterPro" id="IPR005146">
    <property type="entry name" value="B3/B4_tRNA-bd"/>
</dbReference>
<name>A0A3R9YY86_9ENTE</name>
<evidence type="ECO:0000313" key="20">
    <source>
        <dbReference type="EMBL" id="RST90222.1"/>
    </source>
</evidence>
<dbReference type="FunFam" id="2.40.50.140:FF:000045">
    <property type="entry name" value="Phenylalanine--tRNA ligase beta subunit"/>
    <property type="match status" value="1"/>
</dbReference>
<protein>
    <recommendedName>
        <fullName evidence="15">Phenylalanine--tRNA ligase beta subunit</fullName>
        <ecNumber evidence="15">6.1.1.20</ecNumber>
    </recommendedName>
    <alternativeName>
        <fullName evidence="15">Phenylalanyl-tRNA synthetase beta subunit</fullName>
        <shortName evidence="15">PheRS</shortName>
    </alternativeName>
</protein>
<evidence type="ECO:0000259" key="18">
    <source>
        <dbReference type="PROSITE" id="PS51447"/>
    </source>
</evidence>
<organism evidence="20 21">
    <name type="scientific">Vagococcus humatus</name>
    <dbReference type="NCBI Taxonomy" id="1889241"/>
    <lineage>
        <taxon>Bacteria</taxon>
        <taxon>Bacillati</taxon>
        <taxon>Bacillota</taxon>
        <taxon>Bacilli</taxon>
        <taxon>Lactobacillales</taxon>
        <taxon>Enterococcaceae</taxon>
        <taxon>Vagococcus</taxon>
    </lineage>
</organism>
<dbReference type="SUPFAM" id="SSF46955">
    <property type="entry name" value="Putative DNA-binding domain"/>
    <property type="match status" value="1"/>
</dbReference>
<dbReference type="InterPro" id="IPR005121">
    <property type="entry name" value="Fdx_antiC-bd"/>
</dbReference>
<dbReference type="InterPro" id="IPR041616">
    <property type="entry name" value="PheRS_beta_core"/>
</dbReference>
<dbReference type="SMART" id="SM00873">
    <property type="entry name" value="B3_4"/>
    <property type="match status" value="1"/>
</dbReference>
<dbReference type="SMART" id="SM00896">
    <property type="entry name" value="FDX-ACB"/>
    <property type="match status" value="1"/>
</dbReference>
<keyword evidence="10 15" id="KW-0460">Magnesium</keyword>
<dbReference type="AlphaFoldDB" id="A0A3R9YY86"/>
<comment type="catalytic activity">
    <reaction evidence="14 15">
        <text>tRNA(Phe) + L-phenylalanine + ATP = L-phenylalanyl-tRNA(Phe) + AMP + diphosphate + H(+)</text>
        <dbReference type="Rhea" id="RHEA:19413"/>
        <dbReference type="Rhea" id="RHEA-COMP:9668"/>
        <dbReference type="Rhea" id="RHEA-COMP:9699"/>
        <dbReference type="ChEBI" id="CHEBI:15378"/>
        <dbReference type="ChEBI" id="CHEBI:30616"/>
        <dbReference type="ChEBI" id="CHEBI:33019"/>
        <dbReference type="ChEBI" id="CHEBI:58095"/>
        <dbReference type="ChEBI" id="CHEBI:78442"/>
        <dbReference type="ChEBI" id="CHEBI:78531"/>
        <dbReference type="ChEBI" id="CHEBI:456215"/>
        <dbReference type="EC" id="6.1.1.20"/>
    </reaction>
</comment>
<keyword evidence="9 15" id="KW-0067">ATP-binding</keyword>
<reference evidence="20 21" key="1">
    <citation type="submission" date="2018-03" db="EMBL/GenBank/DDBJ databases">
        <authorList>
            <person name="Gulvik C.A."/>
        </authorList>
    </citation>
    <scope>NUCLEOTIDE SEQUENCE [LARGE SCALE GENOMIC DNA]</scope>
    <source>
        <strain evidence="20 21">JCM 31581</strain>
    </source>
</reference>
<keyword evidence="7 15" id="KW-0479">Metal-binding</keyword>
<dbReference type="PANTHER" id="PTHR10947">
    <property type="entry name" value="PHENYLALANYL-TRNA SYNTHETASE BETA CHAIN AND LEUCINE-RICH REPEAT-CONTAINING PROTEIN 47"/>
    <property type="match status" value="1"/>
</dbReference>
<dbReference type="SUPFAM" id="SSF54991">
    <property type="entry name" value="Anticodon-binding domain of PheRS"/>
    <property type="match status" value="1"/>
</dbReference>
<feature type="domain" description="TRNA-binding" evidence="17">
    <location>
        <begin position="40"/>
        <end position="155"/>
    </location>
</feature>
<keyword evidence="11 16" id="KW-0694">RNA-binding</keyword>
<evidence type="ECO:0000256" key="16">
    <source>
        <dbReference type="PROSITE-ProRule" id="PRU00209"/>
    </source>
</evidence>
<feature type="domain" description="B5" evidence="19">
    <location>
        <begin position="410"/>
        <end position="485"/>
    </location>
</feature>
<proteinExistence type="inferred from homology"/>
<dbReference type="GO" id="GO:0004826">
    <property type="term" value="F:phenylalanine-tRNA ligase activity"/>
    <property type="evidence" value="ECO:0007669"/>
    <property type="project" value="UniProtKB-UniRule"/>
</dbReference>
<dbReference type="GO" id="GO:0006432">
    <property type="term" value="P:phenylalanyl-tRNA aminoacylation"/>
    <property type="evidence" value="ECO:0007669"/>
    <property type="project" value="UniProtKB-UniRule"/>
</dbReference>
<keyword evidence="6 15" id="KW-0436">Ligase</keyword>
<dbReference type="FunFam" id="3.30.56.10:FF:000002">
    <property type="entry name" value="Phenylalanine--tRNA ligase beta subunit"/>
    <property type="match status" value="1"/>
</dbReference>
<dbReference type="Pfam" id="PF17759">
    <property type="entry name" value="tRNA_synthFbeta"/>
    <property type="match status" value="1"/>
</dbReference>
<dbReference type="InterPro" id="IPR033714">
    <property type="entry name" value="tRNA_bind_bactPheRS"/>
</dbReference>
<dbReference type="PROSITE" id="PS50886">
    <property type="entry name" value="TRBD"/>
    <property type="match status" value="1"/>
</dbReference>
<keyword evidence="21" id="KW-1185">Reference proteome</keyword>
<feature type="binding site" evidence="15">
    <location>
        <position position="469"/>
    </location>
    <ligand>
        <name>Mg(2+)</name>
        <dbReference type="ChEBI" id="CHEBI:18420"/>
        <note>shared with alpha subunit</note>
    </ligand>
</feature>
<dbReference type="SUPFAM" id="SSF50249">
    <property type="entry name" value="Nucleic acid-binding proteins"/>
    <property type="match status" value="1"/>
</dbReference>
<dbReference type="InterPro" id="IPR020825">
    <property type="entry name" value="Phe-tRNA_synthase-like_B3/B4"/>
</dbReference>
<feature type="domain" description="FDX-ACB" evidence="18">
    <location>
        <begin position="712"/>
        <end position="805"/>
    </location>
</feature>
<evidence type="ECO:0000256" key="3">
    <source>
        <dbReference type="ARBA" id="ARBA00011209"/>
    </source>
</evidence>
<dbReference type="InterPro" id="IPR012340">
    <property type="entry name" value="NA-bd_OB-fold"/>
</dbReference>
<evidence type="ECO:0000256" key="15">
    <source>
        <dbReference type="HAMAP-Rule" id="MF_00283"/>
    </source>
</evidence>
<dbReference type="FunFam" id="3.30.930.10:FF:000022">
    <property type="entry name" value="Phenylalanine--tRNA ligase beta subunit"/>
    <property type="match status" value="1"/>
</dbReference>
<dbReference type="FunFam" id="3.50.40.10:FF:000001">
    <property type="entry name" value="Phenylalanine--tRNA ligase beta subunit"/>
    <property type="match status" value="1"/>
</dbReference>
<dbReference type="Pfam" id="PF01588">
    <property type="entry name" value="tRNA_bind"/>
    <property type="match status" value="1"/>
</dbReference>
<dbReference type="NCBIfam" id="TIGR00472">
    <property type="entry name" value="pheT_bact"/>
    <property type="match status" value="1"/>
</dbReference>
<feature type="binding site" evidence="15">
    <location>
        <position position="473"/>
    </location>
    <ligand>
        <name>Mg(2+)</name>
        <dbReference type="ChEBI" id="CHEBI:18420"/>
        <note>shared with alpha subunit</note>
    </ligand>
</feature>
<keyword evidence="12 15" id="KW-0648">Protein biosynthesis</keyword>
<keyword evidence="8 15" id="KW-0547">Nucleotide-binding</keyword>
<dbReference type="InterPro" id="IPR005147">
    <property type="entry name" value="tRNA_synthase_B5-dom"/>
</dbReference>
<dbReference type="Gene3D" id="3.30.56.10">
    <property type="match status" value="2"/>
</dbReference>
<evidence type="ECO:0000256" key="6">
    <source>
        <dbReference type="ARBA" id="ARBA00022598"/>
    </source>
</evidence>
<gene>
    <name evidence="15" type="primary">pheT</name>
    <name evidence="20" type="ORF">C7P63_03875</name>
</gene>
<evidence type="ECO:0000259" key="19">
    <source>
        <dbReference type="PROSITE" id="PS51483"/>
    </source>
</evidence>
<evidence type="ECO:0000256" key="1">
    <source>
        <dbReference type="ARBA" id="ARBA00004496"/>
    </source>
</evidence>
<keyword evidence="4 15" id="KW-0963">Cytoplasm</keyword>
<dbReference type="Pfam" id="PF03483">
    <property type="entry name" value="B3_4"/>
    <property type="match status" value="1"/>
</dbReference>
<dbReference type="Gene3D" id="2.40.50.140">
    <property type="entry name" value="Nucleic acid-binding proteins"/>
    <property type="match status" value="1"/>
</dbReference>
<comment type="similarity">
    <text evidence="2 15">Belongs to the phenylalanyl-tRNA synthetase beta subunit family. Type 1 subfamily.</text>
</comment>
<evidence type="ECO:0000256" key="9">
    <source>
        <dbReference type="ARBA" id="ARBA00022840"/>
    </source>
</evidence>
<comment type="subunit">
    <text evidence="3 15">Tetramer of two alpha and two beta subunits.</text>
</comment>
<keyword evidence="13 15" id="KW-0030">Aminoacyl-tRNA synthetase</keyword>
<dbReference type="GO" id="GO:0140096">
    <property type="term" value="F:catalytic activity, acting on a protein"/>
    <property type="evidence" value="ECO:0007669"/>
    <property type="project" value="UniProtKB-ARBA"/>
</dbReference>
<dbReference type="HAMAP" id="MF_00283">
    <property type="entry name" value="Phe_tRNA_synth_beta1"/>
    <property type="match status" value="1"/>
</dbReference>
<dbReference type="GO" id="GO:0005524">
    <property type="term" value="F:ATP binding"/>
    <property type="evidence" value="ECO:0007669"/>
    <property type="project" value="UniProtKB-UniRule"/>
</dbReference>
<evidence type="ECO:0000256" key="12">
    <source>
        <dbReference type="ARBA" id="ARBA00022917"/>
    </source>
</evidence>
<dbReference type="InterPro" id="IPR045060">
    <property type="entry name" value="Phe-tRNA-ligase_IIc_bsu"/>
</dbReference>
<accession>A0A3R9YY86</accession>
<dbReference type="Pfam" id="PF03484">
    <property type="entry name" value="B5"/>
    <property type="match status" value="1"/>
</dbReference>
<feature type="binding site" evidence="15">
    <location>
        <position position="472"/>
    </location>
    <ligand>
        <name>Mg(2+)</name>
        <dbReference type="ChEBI" id="CHEBI:18420"/>
        <note>shared with alpha subunit</note>
    </ligand>
</feature>
<keyword evidence="5 16" id="KW-0820">tRNA-binding</keyword>
<dbReference type="EC" id="6.1.1.20" evidence="15"/>
<dbReference type="GO" id="GO:0000287">
    <property type="term" value="F:magnesium ion binding"/>
    <property type="evidence" value="ECO:0007669"/>
    <property type="project" value="UniProtKB-UniRule"/>
</dbReference>
<comment type="cofactor">
    <cofactor evidence="15">
        <name>Mg(2+)</name>
        <dbReference type="ChEBI" id="CHEBI:18420"/>
    </cofactor>
    <text evidence="15">Binds 2 magnesium ions per tetramer.</text>
</comment>
<evidence type="ECO:0000256" key="8">
    <source>
        <dbReference type="ARBA" id="ARBA00022741"/>
    </source>
</evidence>
<comment type="caution">
    <text evidence="20">The sequence shown here is derived from an EMBL/GenBank/DDBJ whole genome shotgun (WGS) entry which is preliminary data.</text>
</comment>
<dbReference type="Gene3D" id="3.30.930.10">
    <property type="entry name" value="Bira Bifunctional Protein, Domain 2"/>
    <property type="match status" value="1"/>
</dbReference>
<evidence type="ECO:0000256" key="14">
    <source>
        <dbReference type="ARBA" id="ARBA00049255"/>
    </source>
</evidence>
<dbReference type="Pfam" id="PF03147">
    <property type="entry name" value="FDX-ACB"/>
    <property type="match status" value="1"/>
</dbReference>
<comment type="subcellular location">
    <subcellularLocation>
        <location evidence="1 15">Cytoplasm</location>
    </subcellularLocation>
</comment>
<dbReference type="PROSITE" id="PS51483">
    <property type="entry name" value="B5"/>
    <property type="match status" value="1"/>
</dbReference>
<evidence type="ECO:0000313" key="21">
    <source>
        <dbReference type="Proteomes" id="UP000277864"/>
    </source>
</evidence>
<evidence type="ECO:0000256" key="2">
    <source>
        <dbReference type="ARBA" id="ARBA00008653"/>
    </source>
</evidence>
<evidence type="ECO:0000256" key="11">
    <source>
        <dbReference type="ARBA" id="ARBA00022884"/>
    </source>
</evidence>
<dbReference type="GO" id="GO:0009328">
    <property type="term" value="C:phenylalanine-tRNA ligase complex"/>
    <property type="evidence" value="ECO:0007669"/>
    <property type="project" value="TreeGrafter"/>
</dbReference>